<organism evidence="1 2">
    <name type="scientific">Canavalia gladiata</name>
    <name type="common">Sword bean</name>
    <name type="synonym">Dolichos gladiatus</name>
    <dbReference type="NCBI Taxonomy" id="3824"/>
    <lineage>
        <taxon>Eukaryota</taxon>
        <taxon>Viridiplantae</taxon>
        <taxon>Streptophyta</taxon>
        <taxon>Embryophyta</taxon>
        <taxon>Tracheophyta</taxon>
        <taxon>Spermatophyta</taxon>
        <taxon>Magnoliopsida</taxon>
        <taxon>eudicotyledons</taxon>
        <taxon>Gunneridae</taxon>
        <taxon>Pentapetalae</taxon>
        <taxon>rosids</taxon>
        <taxon>fabids</taxon>
        <taxon>Fabales</taxon>
        <taxon>Fabaceae</taxon>
        <taxon>Papilionoideae</taxon>
        <taxon>50 kb inversion clade</taxon>
        <taxon>NPAAA clade</taxon>
        <taxon>indigoferoid/millettioid clade</taxon>
        <taxon>Phaseoleae</taxon>
        <taxon>Canavalia</taxon>
    </lineage>
</organism>
<comment type="caution">
    <text evidence="1">The sequence shown here is derived from an EMBL/GenBank/DDBJ whole genome shotgun (WGS) entry which is preliminary data.</text>
</comment>
<accession>A0AAN9L576</accession>
<evidence type="ECO:0000313" key="2">
    <source>
        <dbReference type="Proteomes" id="UP001367508"/>
    </source>
</evidence>
<keyword evidence="2" id="KW-1185">Reference proteome</keyword>
<protein>
    <submittedName>
        <fullName evidence="1">Uncharacterized protein</fullName>
    </submittedName>
</protein>
<name>A0AAN9L576_CANGL</name>
<evidence type="ECO:0000313" key="1">
    <source>
        <dbReference type="EMBL" id="KAK7329444.1"/>
    </source>
</evidence>
<reference evidence="1 2" key="1">
    <citation type="submission" date="2024-01" db="EMBL/GenBank/DDBJ databases">
        <title>The genomes of 5 underutilized Papilionoideae crops provide insights into root nodulation and disease resistanc.</title>
        <authorList>
            <person name="Jiang F."/>
        </authorList>
    </citation>
    <scope>NUCLEOTIDE SEQUENCE [LARGE SCALE GENOMIC DNA]</scope>
    <source>
        <strain evidence="1">LVBAO_FW01</strain>
        <tissue evidence="1">Leaves</tissue>
    </source>
</reference>
<sequence length="106" mass="11797">MIKIINSVCNKRSFKAHPFRLVSSHNYGAWSAVKSGVCVRGTWKVLRDSDSNRTCNSTIVMSRKTKESCPMRMKSPQKNELPNISSGCILCSILSLTCSSLRANRS</sequence>
<dbReference type="EMBL" id="JAYMYQ010000005">
    <property type="protein sequence ID" value="KAK7329444.1"/>
    <property type="molecule type" value="Genomic_DNA"/>
</dbReference>
<dbReference type="AlphaFoldDB" id="A0AAN9L576"/>
<dbReference type="Proteomes" id="UP001367508">
    <property type="component" value="Unassembled WGS sequence"/>
</dbReference>
<gene>
    <name evidence="1" type="ORF">VNO77_23613</name>
</gene>
<proteinExistence type="predicted"/>